<proteinExistence type="predicted"/>
<evidence type="ECO:0000256" key="2">
    <source>
        <dbReference type="ARBA" id="ARBA00023315"/>
    </source>
</evidence>
<dbReference type="CDD" id="cd04301">
    <property type="entry name" value="NAT_SF"/>
    <property type="match status" value="1"/>
</dbReference>
<evidence type="ECO:0000313" key="4">
    <source>
        <dbReference type="EMBL" id="EHP38947.1"/>
    </source>
</evidence>
<dbReference type="OrthoDB" id="572496at2"/>
<dbReference type="PANTHER" id="PTHR43800">
    <property type="entry name" value="PEPTIDYL-LYSINE N-ACETYLTRANSFERASE YJAB"/>
    <property type="match status" value="1"/>
</dbReference>
<organism evidence="4 5">
    <name type="scientific">Cupriavidus basilensis OR16</name>
    <dbReference type="NCBI Taxonomy" id="1127483"/>
    <lineage>
        <taxon>Bacteria</taxon>
        <taxon>Pseudomonadati</taxon>
        <taxon>Pseudomonadota</taxon>
        <taxon>Betaproteobacteria</taxon>
        <taxon>Burkholderiales</taxon>
        <taxon>Burkholderiaceae</taxon>
        <taxon>Cupriavidus</taxon>
    </lineage>
</organism>
<protein>
    <submittedName>
        <fullName evidence="4">Acetyltransferase</fullName>
    </submittedName>
</protein>
<evidence type="ECO:0000259" key="3">
    <source>
        <dbReference type="PROSITE" id="PS51186"/>
    </source>
</evidence>
<dbReference type="Proteomes" id="UP000005808">
    <property type="component" value="Unassembled WGS sequence"/>
</dbReference>
<dbReference type="PATRIC" id="fig|1127483.3.peg.6894"/>
<dbReference type="PANTHER" id="PTHR43800:SF1">
    <property type="entry name" value="PEPTIDYL-LYSINE N-ACETYLTRANSFERASE YJAB"/>
    <property type="match status" value="1"/>
</dbReference>
<name>H1SF02_9BURK</name>
<dbReference type="AlphaFoldDB" id="H1SF02"/>
<accession>H1SF02</accession>
<dbReference type="InterPro" id="IPR016181">
    <property type="entry name" value="Acyl_CoA_acyltransferase"/>
</dbReference>
<sequence>MPLPDIRLATPEDIASLPAIERAAAALFPESDLPPTLRQHVTPIGDLRCAQREGRLWVAVADDGSVAGFALASANGPHACLEEMDVHPDHARRGFGRALVSAVADGLRRQGLQSLNLTTFSHLPWNAPFYARLGFLPLDEADLSAELRAALAREAALGLRQRIAMRLALQASPRVTIAPCHPLRQTPCSAVPR</sequence>
<gene>
    <name evidence="4" type="ORF">OR16_34508</name>
</gene>
<dbReference type="PROSITE" id="PS51186">
    <property type="entry name" value="GNAT"/>
    <property type="match status" value="1"/>
</dbReference>
<dbReference type="Pfam" id="PF00583">
    <property type="entry name" value="Acetyltransf_1"/>
    <property type="match status" value="1"/>
</dbReference>
<dbReference type="GO" id="GO:0016747">
    <property type="term" value="F:acyltransferase activity, transferring groups other than amino-acyl groups"/>
    <property type="evidence" value="ECO:0007669"/>
    <property type="project" value="InterPro"/>
</dbReference>
<comment type="caution">
    <text evidence="4">The sequence shown here is derived from an EMBL/GenBank/DDBJ whole genome shotgun (WGS) entry which is preliminary data.</text>
</comment>
<dbReference type="SUPFAM" id="SSF55729">
    <property type="entry name" value="Acyl-CoA N-acyltransferases (Nat)"/>
    <property type="match status" value="1"/>
</dbReference>
<feature type="domain" description="N-acetyltransferase" evidence="3">
    <location>
        <begin position="4"/>
        <end position="154"/>
    </location>
</feature>
<dbReference type="Gene3D" id="3.40.630.30">
    <property type="match status" value="1"/>
</dbReference>
<keyword evidence="2" id="KW-0012">Acyltransferase</keyword>
<dbReference type="EMBL" id="AHJE01000103">
    <property type="protein sequence ID" value="EHP38947.1"/>
    <property type="molecule type" value="Genomic_DNA"/>
</dbReference>
<dbReference type="RefSeq" id="WP_006162764.1">
    <property type="nucleotide sequence ID" value="NZ_AHJE01000103.1"/>
</dbReference>
<reference evidence="4 5" key="1">
    <citation type="journal article" date="2012" name="J. Bacteriol.">
        <title>De Novo Genome Project of Cupriavidus basilensis OR16.</title>
        <authorList>
            <person name="Cserhati M."/>
            <person name="Kriszt B."/>
            <person name="Szoboszlay S."/>
            <person name="Toth A."/>
            <person name="Szabo I."/>
            <person name="Tancsics A."/>
            <person name="Nagy I."/>
            <person name="Horvath B."/>
            <person name="Nagy I."/>
            <person name="Kukolya J."/>
        </authorList>
    </citation>
    <scope>NUCLEOTIDE SEQUENCE [LARGE SCALE GENOMIC DNA]</scope>
    <source>
        <strain evidence="4 5">OR16</strain>
    </source>
</reference>
<dbReference type="InterPro" id="IPR000182">
    <property type="entry name" value="GNAT_dom"/>
</dbReference>
<evidence type="ECO:0000256" key="1">
    <source>
        <dbReference type="ARBA" id="ARBA00022679"/>
    </source>
</evidence>
<evidence type="ECO:0000313" key="5">
    <source>
        <dbReference type="Proteomes" id="UP000005808"/>
    </source>
</evidence>
<keyword evidence="1 4" id="KW-0808">Transferase</keyword>